<dbReference type="PRINTS" id="PR00508">
    <property type="entry name" value="S21N4MTFRASE"/>
</dbReference>
<evidence type="ECO:0000256" key="2">
    <source>
        <dbReference type="ARBA" id="ARBA00022679"/>
    </source>
</evidence>
<dbReference type="AlphaFoldDB" id="A0A975GHC0"/>
<dbReference type="REBASE" id="490946">
    <property type="entry name" value="M.Dli5ac10ORF34950P"/>
</dbReference>
<proteinExistence type="inferred from homology"/>
<dbReference type="KEGG" id="dli:dnl_34950"/>
<evidence type="ECO:0000256" key="3">
    <source>
        <dbReference type="RuleBase" id="RU362026"/>
    </source>
</evidence>
<dbReference type="Gene3D" id="3.40.50.150">
    <property type="entry name" value="Vaccinia Virus protein VP39"/>
    <property type="match status" value="1"/>
</dbReference>
<dbReference type="Pfam" id="PF01555">
    <property type="entry name" value="N6_N4_Mtase"/>
    <property type="match status" value="1"/>
</dbReference>
<keyword evidence="2" id="KW-0808">Transferase</keyword>
<keyword evidence="6" id="KW-1185">Reference proteome</keyword>
<evidence type="ECO:0000313" key="6">
    <source>
        <dbReference type="Proteomes" id="UP000663720"/>
    </source>
</evidence>
<dbReference type="GO" id="GO:0003677">
    <property type="term" value="F:DNA binding"/>
    <property type="evidence" value="ECO:0007669"/>
    <property type="project" value="InterPro"/>
</dbReference>
<dbReference type="SUPFAM" id="SSF53335">
    <property type="entry name" value="S-adenosyl-L-methionine-dependent methyltransferases"/>
    <property type="match status" value="1"/>
</dbReference>
<comment type="similarity">
    <text evidence="3">Belongs to the N(4)/N(6)-methyltransferase family.</text>
</comment>
<evidence type="ECO:0000256" key="1">
    <source>
        <dbReference type="ARBA" id="ARBA00022603"/>
    </source>
</evidence>
<feature type="domain" description="DNA methylase N-4/N-6" evidence="4">
    <location>
        <begin position="35"/>
        <end position="308"/>
    </location>
</feature>
<dbReference type="GO" id="GO:0032259">
    <property type="term" value="P:methylation"/>
    <property type="evidence" value="ECO:0007669"/>
    <property type="project" value="UniProtKB-KW"/>
</dbReference>
<protein>
    <recommendedName>
        <fullName evidence="3">Methyltransferase</fullName>
        <ecNumber evidence="3">2.1.1.-</ecNumber>
    </recommendedName>
</protein>
<dbReference type="Proteomes" id="UP000663720">
    <property type="component" value="Chromosome"/>
</dbReference>
<reference evidence="5" key="1">
    <citation type="journal article" date="2021" name="Microb. Physiol.">
        <title>Proteogenomic Insights into the Physiology of Marine, Sulfate-Reducing, Filamentous Desulfonema limicola and Desulfonema magnum.</title>
        <authorList>
            <person name="Schnaars V."/>
            <person name="Wohlbrand L."/>
            <person name="Scheve S."/>
            <person name="Hinrichs C."/>
            <person name="Reinhardt R."/>
            <person name="Rabus R."/>
        </authorList>
    </citation>
    <scope>NUCLEOTIDE SEQUENCE</scope>
    <source>
        <strain evidence="5">5ac10</strain>
    </source>
</reference>
<dbReference type="InterPro" id="IPR002941">
    <property type="entry name" value="DNA_methylase_N4/N6"/>
</dbReference>
<dbReference type="RefSeq" id="WP_207687235.1">
    <property type="nucleotide sequence ID" value="NZ_CP061799.1"/>
</dbReference>
<evidence type="ECO:0000313" key="5">
    <source>
        <dbReference type="EMBL" id="QTA81164.1"/>
    </source>
</evidence>
<evidence type="ECO:0000259" key="4">
    <source>
        <dbReference type="Pfam" id="PF01555"/>
    </source>
</evidence>
<sequence length="354" mass="41116">MAIIKKFSKMLKPNDIYCGDSRVLLKKIKPESIAISVWSPPYYVGKDYEKELTFEAWKKLLRDVIKLHFSIIKPGGFIVINIADILCFKDESMPKIMAENVSRRKIKLSKEDILNIKEKHPDWNRYKLAEYFKCSEQTIDRRLNGNNIRGGKYQTQTRIFLVGGFIEEAALEAGFYLYDRRIWMKDAAWENSKWHTISYRSVDESEYIYFFWKPGITKVDRSRLTKQEWVNWGSRGVWDIPSVRSNADHDSKFPVELPRRVIKLLTDPEEIVLDCFIGSGTTAIAALSEGRRYIGIDKEHKSVEIAQKSIESINSYTNESAQMDLFIREIEETYNDKKAVQPVVPTGGVVCQCR</sequence>
<dbReference type="InterPro" id="IPR029063">
    <property type="entry name" value="SAM-dependent_MTases_sf"/>
</dbReference>
<dbReference type="EC" id="2.1.1.-" evidence="3"/>
<dbReference type="InterPro" id="IPR001091">
    <property type="entry name" value="RM_Methyltransferase"/>
</dbReference>
<dbReference type="EMBL" id="CP061799">
    <property type="protein sequence ID" value="QTA81164.1"/>
    <property type="molecule type" value="Genomic_DNA"/>
</dbReference>
<dbReference type="GO" id="GO:0008170">
    <property type="term" value="F:N-methyltransferase activity"/>
    <property type="evidence" value="ECO:0007669"/>
    <property type="project" value="InterPro"/>
</dbReference>
<gene>
    <name evidence="5" type="ORF">dnl_34950</name>
</gene>
<keyword evidence="1 5" id="KW-0489">Methyltransferase</keyword>
<organism evidence="5 6">
    <name type="scientific">Desulfonema limicola</name>
    <dbReference type="NCBI Taxonomy" id="45656"/>
    <lineage>
        <taxon>Bacteria</taxon>
        <taxon>Pseudomonadati</taxon>
        <taxon>Thermodesulfobacteriota</taxon>
        <taxon>Desulfobacteria</taxon>
        <taxon>Desulfobacterales</taxon>
        <taxon>Desulfococcaceae</taxon>
        <taxon>Desulfonema</taxon>
    </lineage>
</organism>
<accession>A0A975GHC0</accession>
<name>A0A975GHC0_9BACT</name>